<protein>
    <submittedName>
        <fullName evidence="9">Permase</fullName>
    </submittedName>
</protein>
<evidence type="ECO:0000256" key="7">
    <source>
        <dbReference type="ARBA" id="ARBA00023136"/>
    </source>
</evidence>
<feature type="transmembrane region" description="Helical" evidence="8">
    <location>
        <begin position="307"/>
        <end position="332"/>
    </location>
</feature>
<feature type="transmembrane region" description="Helical" evidence="8">
    <location>
        <begin position="217"/>
        <end position="234"/>
    </location>
</feature>
<dbReference type="Pfam" id="PF01594">
    <property type="entry name" value="AI-2E_transport"/>
    <property type="match status" value="1"/>
</dbReference>
<dbReference type="PANTHER" id="PTHR21716">
    <property type="entry name" value="TRANSMEMBRANE PROTEIN"/>
    <property type="match status" value="1"/>
</dbReference>
<feature type="transmembrane region" description="Helical" evidence="8">
    <location>
        <begin position="20"/>
        <end position="52"/>
    </location>
</feature>
<evidence type="ECO:0000313" key="10">
    <source>
        <dbReference type="Proteomes" id="UP000033664"/>
    </source>
</evidence>
<dbReference type="EMBL" id="JXXZ01000001">
    <property type="protein sequence ID" value="KJZ02266.1"/>
    <property type="molecule type" value="Genomic_DNA"/>
</dbReference>
<comment type="subcellular location">
    <subcellularLocation>
        <location evidence="1">Cell membrane</location>
        <topology evidence="1">Multi-pass membrane protein</topology>
    </subcellularLocation>
</comment>
<dbReference type="GO" id="GO:0055085">
    <property type="term" value="P:transmembrane transport"/>
    <property type="evidence" value="ECO:0007669"/>
    <property type="project" value="TreeGrafter"/>
</dbReference>
<keyword evidence="5 8" id="KW-0812">Transmembrane</keyword>
<accession>A0A0F4Q3J1</accession>
<dbReference type="Proteomes" id="UP000033664">
    <property type="component" value="Unassembled WGS sequence"/>
</dbReference>
<sequence length="367" mass="40757">MFEYVRSWYQRKFSDPHSVTLLLLLVAAFAILYFFGNLLMPALVAVVVAYLLDWPVARLQRLGLSRLLATVVVMALFCSLVIGSLFGIGPVLWQQTSNLVQEAPTMLEQGKHYLLHLPIDYPTLISPEQVRSVVSSVESKAVELGQTLVSFSLTSLKDMAAWLIYLILVPLLIFFMLKDKAQLVQSMSSLLPKQRRLIHQVWIEMNQQIMNYIRGKVFEIVIVGGVSFVVFTIFDLRYAALLGVLVGFSVLIPFIGAALVTIPVAAVALFQFGLGSEFWSVLVAYGIIQALDGNVLVPLLFSEAVDLNPVFIIVAVLFFGGLWGFWGVFFAIPLASLVRALINAWSSSADEPHQSMPKALVEEMNND</sequence>
<evidence type="ECO:0000256" key="2">
    <source>
        <dbReference type="ARBA" id="ARBA00009773"/>
    </source>
</evidence>
<dbReference type="PANTHER" id="PTHR21716:SF53">
    <property type="entry name" value="PERMEASE PERM-RELATED"/>
    <property type="match status" value="1"/>
</dbReference>
<dbReference type="eggNOG" id="COG0628">
    <property type="taxonomic scope" value="Bacteria"/>
</dbReference>
<feature type="transmembrane region" description="Helical" evidence="8">
    <location>
        <begin position="240"/>
        <end position="270"/>
    </location>
</feature>
<keyword evidence="7 8" id="KW-0472">Membrane</keyword>
<evidence type="ECO:0000256" key="3">
    <source>
        <dbReference type="ARBA" id="ARBA00022448"/>
    </source>
</evidence>
<dbReference type="GeneID" id="58227052"/>
<dbReference type="InterPro" id="IPR002549">
    <property type="entry name" value="AI-2E-like"/>
</dbReference>
<keyword evidence="6 8" id="KW-1133">Transmembrane helix</keyword>
<evidence type="ECO:0000256" key="8">
    <source>
        <dbReference type="SAM" id="Phobius"/>
    </source>
</evidence>
<keyword evidence="10" id="KW-1185">Reference proteome</keyword>
<dbReference type="GO" id="GO:0005886">
    <property type="term" value="C:plasma membrane"/>
    <property type="evidence" value="ECO:0007669"/>
    <property type="project" value="UniProtKB-SubCell"/>
</dbReference>
<keyword evidence="3" id="KW-0813">Transport</keyword>
<evidence type="ECO:0000256" key="6">
    <source>
        <dbReference type="ARBA" id="ARBA00022989"/>
    </source>
</evidence>
<gene>
    <name evidence="9" type="ORF">TW72_00950</name>
</gene>
<dbReference type="AlphaFoldDB" id="A0A0F4Q3J1"/>
<evidence type="ECO:0000256" key="5">
    <source>
        <dbReference type="ARBA" id="ARBA00022692"/>
    </source>
</evidence>
<feature type="transmembrane region" description="Helical" evidence="8">
    <location>
        <begin position="159"/>
        <end position="177"/>
    </location>
</feature>
<comment type="caution">
    <text evidence="9">The sequence shown here is derived from an EMBL/GenBank/DDBJ whole genome shotgun (WGS) entry which is preliminary data.</text>
</comment>
<evidence type="ECO:0000256" key="1">
    <source>
        <dbReference type="ARBA" id="ARBA00004651"/>
    </source>
</evidence>
<organism evidence="9 10">
    <name type="scientific">Pseudoalteromonas ruthenica</name>
    <dbReference type="NCBI Taxonomy" id="151081"/>
    <lineage>
        <taxon>Bacteria</taxon>
        <taxon>Pseudomonadati</taxon>
        <taxon>Pseudomonadota</taxon>
        <taxon>Gammaproteobacteria</taxon>
        <taxon>Alteromonadales</taxon>
        <taxon>Pseudoalteromonadaceae</taxon>
        <taxon>Pseudoalteromonas</taxon>
    </lineage>
</organism>
<dbReference type="PATRIC" id="fig|151081.8.peg.1369"/>
<name>A0A0F4Q3J1_9GAMM</name>
<dbReference type="RefSeq" id="WP_045978998.1">
    <property type="nucleotide sequence ID" value="NZ_JXXY01000005.1"/>
</dbReference>
<keyword evidence="4" id="KW-1003">Cell membrane</keyword>
<evidence type="ECO:0000313" key="9">
    <source>
        <dbReference type="EMBL" id="KJZ02266.1"/>
    </source>
</evidence>
<reference evidence="9 10" key="1">
    <citation type="journal article" date="2015" name="BMC Genomics">
        <title>Genome mining reveals unlocked bioactive potential of marine Gram-negative bacteria.</title>
        <authorList>
            <person name="Machado H."/>
            <person name="Sonnenschein E.C."/>
            <person name="Melchiorsen J."/>
            <person name="Gram L."/>
        </authorList>
    </citation>
    <scope>NUCLEOTIDE SEQUENCE [LARGE SCALE GENOMIC DNA]</scope>
    <source>
        <strain evidence="9 10">S3137</strain>
    </source>
</reference>
<proteinExistence type="inferred from homology"/>
<comment type="similarity">
    <text evidence="2">Belongs to the autoinducer-2 exporter (AI-2E) (TC 2.A.86) family.</text>
</comment>
<evidence type="ECO:0000256" key="4">
    <source>
        <dbReference type="ARBA" id="ARBA00022475"/>
    </source>
</evidence>
<feature type="transmembrane region" description="Helical" evidence="8">
    <location>
        <begin position="64"/>
        <end position="88"/>
    </location>
</feature>
<dbReference type="OrthoDB" id="5562213at2"/>